<dbReference type="AlphaFoldDB" id="A0A7K1V4R9"/>
<keyword evidence="2" id="KW-1185">Reference proteome</keyword>
<dbReference type="RefSeq" id="WP_157391052.1">
    <property type="nucleotide sequence ID" value="NZ_WRPP01000006.1"/>
</dbReference>
<evidence type="ECO:0000313" key="1">
    <source>
        <dbReference type="EMBL" id="MVU81482.1"/>
    </source>
</evidence>
<evidence type="ECO:0000313" key="2">
    <source>
        <dbReference type="Proteomes" id="UP000466794"/>
    </source>
</evidence>
<sequence>MTNSTVSIDLFPTGWCIIPKAPLGPVESSGAEEMVLEVVGGVLVWDVFDDRRLPFAMISDIDIAQDWVWAVYGETVALTLDEMSRIDSAISSASDVAAAPALPALVVSARRLAYAHWASRWWPASTLDGIAALDPVLLDRDIAVLTAECESLVDGSDAIVPLAPTYIENPPRASDYALAAGDEHRAADAFVLARGTGGWDWQRCPPGLVDASESAVSWQLVRDRGATKVSITVAAHPDLPADIPTHLRVWADVDLGGDGLEIELRAVADTWIGESPLPAPASTVRIAIHVPGFGPMPLPREFRWGDMERSGDAARAVLRQRIRDYAASRLHYATTSTADDDPVAPLLAEIAAATGDSDF</sequence>
<dbReference type="EMBL" id="WRPP01000006">
    <property type="protein sequence ID" value="MVU81482.1"/>
    <property type="molecule type" value="Genomic_DNA"/>
</dbReference>
<reference evidence="1 2" key="1">
    <citation type="submission" date="2019-12" db="EMBL/GenBank/DDBJ databases">
        <title>Nocardia sp. nov. ET3-3 isolated from soil.</title>
        <authorList>
            <person name="Kanchanasin P."/>
            <person name="Tanasupawat S."/>
            <person name="Yuki M."/>
            <person name="Kudo T."/>
        </authorList>
    </citation>
    <scope>NUCLEOTIDE SEQUENCE [LARGE SCALE GENOMIC DNA]</scope>
    <source>
        <strain evidence="1 2">ET3-3</strain>
    </source>
</reference>
<proteinExistence type="predicted"/>
<organism evidence="1 2">
    <name type="scientific">Nocardia terrae</name>
    <dbReference type="NCBI Taxonomy" id="2675851"/>
    <lineage>
        <taxon>Bacteria</taxon>
        <taxon>Bacillati</taxon>
        <taxon>Actinomycetota</taxon>
        <taxon>Actinomycetes</taxon>
        <taxon>Mycobacteriales</taxon>
        <taxon>Nocardiaceae</taxon>
        <taxon>Nocardia</taxon>
    </lineage>
</organism>
<comment type="caution">
    <text evidence="1">The sequence shown here is derived from an EMBL/GenBank/DDBJ whole genome shotgun (WGS) entry which is preliminary data.</text>
</comment>
<accession>A0A7K1V4R9</accession>
<gene>
    <name evidence="1" type="ORF">GPX89_30115</name>
</gene>
<name>A0A7K1V4R9_9NOCA</name>
<dbReference type="Proteomes" id="UP000466794">
    <property type="component" value="Unassembled WGS sequence"/>
</dbReference>
<protein>
    <submittedName>
        <fullName evidence="1">Uncharacterized protein</fullName>
    </submittedName>
</protein>